<proteinExistence type="predicted"/>
<organism evidence="2 3">
    <name type="scientific">Stylosanthes scabra</name>
    <dbReference type="NCBI Taxonomy" id="79078"/>
    <lineage>
        <taxon>Eukaryota</taxon>
        <taxon>Viridiplantae</taxon>
        <taxon>Streptophyta</taxon>
        <taxon>Embryophyta</taxon>
        <taxon>Tracheophyta</taxon>
        <taxon>Spermatophyta</taxon>
        <taxon>Magnoliopsida</taxon>
        <taxon>eudicotyledons</taxon>
        <taxon>Gunneridae</taxon>
        <taxon>Pentapetalae</taxon>
        <taxon>rosids</taxon>
        <taxon>fabids</taxon>
        <taxon>Fabales</taxon>
        <taxon>Fabaceae</taxon>
        <taxon>Papilionoideae</taxon>
        <taxon>50 kb inversion clade</taxon>
        <taxon>dalbergioids sensu lato</taxon>
        <taxon>Dalbergieae</taxon>
        <taxon>Pterocarpus clade</taxon>
        <taxon>Stylosanthes</taxon>
    </lineage>
</organism>
<gene>
    <name evidence="2" type="ORF">PIB30_107045</name>
</gene>
<comment type="caution">
    <text evidence="2">The sequence shown here is derived from an EMBL/GenBank/DDBJ whole genome shotgun (WGS) entry which is preliminary data.</text>
</comment>
<dbReference type="EMBL" id="JASCZI010034627">
    <property type="protein sequence ID" value="MED6129346.1"/>
    <property type="molecule type" value="Genomic_DNA"/>
</dbReference>
<evidence type="ECO:0000256" key="1">
    <source>
        <dbReference type="SAM" id="MobiDB-lite"/>
    </source>
</evidence>
<protein>
    <submittedName>
        <fullName evidence="2">Uncharacterized protein</fullName>
    </submittedName>
</protein>
<feature type="compositionally biased region" description="Basic and acidic residues" evidence="1">
    <location>
        <begin position="37"/>
        <end position="46"/>
    </location>
</feature>
<feature type="region of interest" description="Disordered" evidence="1">
    <location>
        <begin position="21"/>
        <end position="59"/>
    </location>
</feature>
<evidence type="ECO:0000313" key="3">
    <source>
        <dbReference type="Proteomes" id="UP001341840"/>
    </source>
</evidence>
<keyword evidence="3" id="KW-1185">Reference proteome</keyword>
<feature type="non-terminal residue" evidence="2">
    <location>
        <position position="59"/>
    </location>
</feature>
<reference evidence="2 3" key="1">
    <citation type="journal article" date="2023" name="Plants (Basel)">
        <title>Bridging the Gap: Combining Genomics and Transcriptomics Approaches to Understand Stylosanthes scabra, an Orphan Legume from the Brazilian Caatinga.</title>
        <authorList>
            <person name="Ferreira-Neto J.R.C."/>
            <person name="da Silva M.D."/>
            <person name="Binneck E."/>
            <person name="de Melo N.F."/>
            <person name="da Silva R.H."/>
            <person name="de Melo A.L.T.M."/>
            <person name="Pandolfi V."/>
            <person name="Bustamante F.O."/>
            <person name="Brasileiro-Vidal A.C."/>
            <person name="Benko-Iseppon A.M."/>
        </authorList>
    </citation>
    <scope>NUCLEOTIDE SEQUENCE [LARGE SCALE GENOMIC DNA]</scope>
    <source>
        <tissue evidence="2">Leaves</tissue>
    </source>
</reference>
<sequence>MDEDLDMATIRQQALYQQTAQKYNRGVKPRSFNKGDLVLRKTEEASKPPGQGKLAPTWE</sequence>
<accession>A0ABU6RZS3</accession>
<evidence type="ECO:0000313" key="2">
    <source>
        <dbReference type="EMBL" id="MED6129346.1"/>
    </source>
</evidence>
<name>A0ABU6RZS3_9FABA</name>
<dbReference type="Proteomes" id="UP001341840">
    <property type="component" value="Unassembled WGS sequence"/>
</dbReference>